<protein>
    <submittedName>
        <fullName evidence="1">Uncharacterized protein</fullName>
    </submittedName>
</protein>
<organism evidence="1 2">
    <name type="scientific">Polymorphum gilvum (strain LMG 25793 / CGMCC 1.9160 / SL003B-26A1)</name>
    <dbReference type="NCBI Taxonomy" id="991905"/>
    <lineage>
        <taxon>Bacteria</taxon>
        <taxon>Pseudomonadati</taxon>
        <taxon>Pseudomonadota</taxon>
        <taxon>Alphaproteobacteria</taxon>
        <taxon>Rhodobacterales</taxon>
        <taxon>Paracoccaceae</taxon>
        <taxon>Polymorphum</taxon>
    </lineage>
</organism>
<name>F2IX45_POLGS</name>
<evidence type="ECO:0000313" key="1">
    <source>
        <dbReference type="EMBL" id="ADZ69336.1"/>
    </source>
</evidence>
<dbReference type="Proteomes" id="UP000008130">
    <property type="component" value="Chromosome"/>
</dbReference>
<dbReference type="eggNOG" id="ENOG502ZCRD">
    <property type="taxonomic scope" value="Bacteria"/>
</dbReference>
<dbReference type="RefSeq" id="WP_013651654.1">
    <property type="nucleotide sequence ID" value="NC_015259.1"/>
</dbReference>
<keyword evidence="2" id="KW-1185">Reference proteome</keyword>
<dbReference type="KEGG" id="pgv:SL003B_0907"/>
<sequence>MNEASKPTEEFSKLVDLISDRLPDLRCLRCHHDGFYLSQDLSPPGYSFGEVPDLIIQSERAGIPPITTLVCRRCGHIEQHLTSVLINIKPTEATP</sequence>
<dbReference type="EMBL" id="CP002568">
    <property type="protein sequence ID" value="ADZ69336.1"/>
    <property type="molecule type" value="Genomic_DNA"/>
</dbReference>
<gene>
    <name evidence="1" type="ordered locus">SL003B_0907</name>
</gene>
<dbReference type="STRING" id="991905.SL003B_0907"/>
<dbReference type="OrthoDB" id="8454074at2"/>
<proteinExistence type="predicted"/>
<dbReference type="HOGENOM" id="CLU_2452648_0_0_5"/>
<dbReference type="AlphaFoldDB" id="F2IX45"/>
<accession>F2IX45</accession>
<evidence type="ECO:0000313" key="2">
    <source>
        <dbReference type="Proteomes" id="UP000008130"/>
    </source>
</evidence>
<reference evidence="1 2" key="1">
    <citation type="journal article" date="2011" name="J. Bacteriol.">
        <title>Complete genome sequence of Polymorphum gilvum SL003B-26A1T, a crude oil-degrading bacterium from oil-polluted saline soil.</title>
        <authorList>
            <person name="Li S.G."/>
            <person name="Tang Y.Q."/>
            <person name="Nie Y."/>
            <person name="Cai M."/>
            <person name="Wu X.L."/>
        </authorList>
    </citation>
    <scope>NUCLEOTIDE SEQUENCE [LARGE SCALE GENOMIC DNA]</scope>
    <source>
        <strain evidence="2">LMG 25793 / CGMCC 1.9160 / SL003B-26A1</strain>
    </source>
</reference>